<gene>
    <name evidence="2" type="ORF">EVEC_LOCUS6422</name>
</gene>
<dbReference type="PANTHER" id="PTHR13806">
    <property type="entry name" value="FLOTILLIN-RELATED"/>
    <property type="match status" value="1"/>
</dbReference>
<evidence type="ECO:0000256" key="1">
    <source>
        <dbReference type="RuleBase" id="RU366054"/>
    </source>
</evidence>
<evidence type="ECO:0000313" key="3">
    <source>
        <dbReference type="Proteomes" id="UP000274131"/>
    </source>
</evidence>
<comment type="similarity">
    <text evidence="1">Belongs to the band 7/mec-2 family. Flotillin subfamily.</text>
</comment>
<dbReference type="GO" id="GO:0031410">
    <property type="term" value="C:cytoplasmic vesicle"/>
    <property type="evidence" value="ECO:0007669"/>
    <property type="project" value="TreeGrafter"/>
</dbReference>
<sequence length="196" mass="21300">MRVSRKAAKTQQAIKEEDMQVQIVERSSAIDVAKEEAARIERALNASVRLPADAEKYRLEKVAQAEKKRIILEAEAQAEAERVKGEADAYAIGIKTVAEAKQLQKKAAAYDEFGDAARAEMTLSTLPKVAEEVGTAIYDGLEEIKLISTGNGDVGVAKVTGEVLDVIKSITKLTSNITGVQVFEGEPTRQENQKGR</sequence>
<evidence type="ECO:0000313" key="4">
    <source>
        <dbReference type="WBParaSite" id="EVEC_0000687401-mRNA-1"/>
    </source>
</evidence>
<dbReference type="PANTHER" id="PTHR13806:SF46">
    <property type="entry name" value="FLOTILLIN-1-RELATED"/>
    <property type="match status" value="1"/>
</dbReference>
<dbReference type="GO" id="GO:0070528">
    <property type="term" value="P:protein kinase C signaling"/>
    <property type="evidence" value="ECO:0007669"/>
    <property type="project" value="TreeGrafter"/>
</dbReference>
<organism evidence="4">
    <name type="scientific">Enterobius vermicularis</name>
    <name type="common">Human pinworm</name>
    <dbReference type="NCBI Taxonomy" id="51028"/>
    <lineage>
        <taxon>Eukaryota</taxon>
        <taxon>Metazoa</taxon>
        <taxon>Ecdysozoa</taxon>
        <taxon>Nematoda</taxon>
        <taxon>Chromadorea</taxon>
        <taxon>Rhabditida</taxon>
        <taxon>Spirurina</taxon>
        <taxon>Oxyuridomorpha</taxon>
        <taxon>Oxyuroidea</taxon>
        <taxon>Oxyuridae</taxon>
        <taxon>Enterobius</taxon>
    </lineage>
</organism>
<dbReference type="GO" id="GO:0072659">
    <property type="term" value="P:protein localization to plasma membrane"/>
    <property type="evidence" value="ECO:0007669"/>
    <property type="project" value="TreeGrafter"/>
</dbReference>
<reference evidence="2 3" key="2">
    <citation type="submission" date="2018-10" db="EMBL/GenBank/DDBJ databases">
        <authorList>
            <consortium name="Pathogen Informatics"/>
        </authorList>
    </citation>
    <scope>NUCLEOTIDE SEQUENCE [LARGE SCALE GENOMIC DNA]</scope>
</reference>
<dbReference type="OrthoDB" id="6080404at2759"/>
<name>A0A0N4V902_ENTVE</name>
<dbReference type="Proteomes" id="UP000274131">
    <property type="component" value="Unassembled WGS sequence"/>
</dbReference>
<accession>A0A0N4V902</accession>
<dbReference type="GO" id="GO:2000049">
    <property type="term" value="P:positive regulation of cell-cell adhesion mediated by cadherin"/>
    <property type="evidence" value="ECO:0007669"/>
    <property type="project" value="TreeGrafter"/>
</dbReference>
<dbReference type="GO" id="GO:0016600">
    <property type="term" value="C:flotillin complex"/>
    <property type="evidence" value="ECO:0007669"/>
    <property type="project" value="TreeGrafter"/>
</dbReference>
<reference evidence="4" key="1">
    <citation type="submission" date="2017-02" db="UniProtKB">
        <authorList>
            <consortium name="WormBaseParasite"/>
        </authorList>
    </citation>
    <scope>IDENTIFICATION</scope>
</reference>
<dbReference type="InterPro" id="IPR027705">
    <property type="entry name" value="Flotillin_fam"/>
</dbReference>
<protein>
    <submittedName>
        <fullName evidence="4">Flot domain-containing protein</fullName>
    </submittedName>
</protein>
<dbReference type="EMBL" id="UXUI01008503">
    <property type="protein sequence ID" value="VDD91671.1"/>
    <property type="molecule type" value="Genomic_DNA"/>
</dbReference>
<proteinExistence type="inferred from homology"/>
<dbReference type="GO" id="GO:0002090">
    <property type="term" value="P:regulation of receptor internalization"/>
    <property type="evidence" value="ECO:0007669"/>
    <property type="project" value="TreeGrafter"/>
</dbReference>
<dbReference type="AlphaFoldDB" id="A0A0N4V902"/>
<keyword evidence="3" id="KW-1185">Reference proteome</keyword>
<dbReference type="GO" id="GO:1901890">
    <property type="term" value="P:positive regulation of cell junction assembly"/>
    <property type="evidence" value="ECO:0007669"/>
    <property type="project" value="TreeGrafter"/>
</dbReference>
<dbReference type="STRING" id="51028.A0A0N4V902"/>
<dbReference type="GO" id="GO:0045807">
    <property type="term" value="P:positive regulation of endocytosis"/>
    <property type="evidence" value="ECO:0007669"/>
    <property type="project" value="TreeGrafter"/>
</dbReference>
<dbReference type="WBParaSite" id="EVEC_0000687401-mRNA-1">
    <property type="protein sequence ID" value="EVEC_0000687401-mRNA-1"/>
    <property type="gene ID" value="EVEC_0000687401"/>
</dbReference>
<dbReference type="GO" id="GO:0002020">
    <property type="term" value="F:protease binding"/>
    <property type="evidence" value="ECO:0007669"/>
    <property type="project" value="TreeGrafter"/>
</dbReference>
<evidence type="ECO:0000313" key="2">
    <source>
        <dbReference type="EMBL" id="VDD91671.1"/>
    </source>
</evidence>